<dbReference type="SUPFAM" id="SSF54236">
    <property type="entry name" value="Ubiquitin-like"/>
    <property type="match status" value="1"/>
</dbReference>
<sequence length="97" mass="10865">MSQEPEDVKPKLNLVIAYEGQQITVKVKTNMKFGKIFEAATQRFGKDSGTFRFTYDGNRINADDTPADLSMEDGDQVDAHLQQVGGGHIPWRSASRY</sequence>
<protein>
    <submittedName>
        <fullName evidence="2">Ubiquitin-related domain-containing protein</fullName>
    </submittedName>
</protein>
<dbReference type="EMBL" id="MU157902">
    <property type="protein sequence ID" value="KAF9524224.1"/>
    <property type="molecule type" value="Genomic_DNA"/>
</dbReference>
<dbReference type="AlphaFoldDB" id="A0A9P6JKZ6"/>
<organism evidence="2 3">
    <name type="scientific">Crepidotus variabilis</name>
    <dbReference type="NCBI Taxonomy" id="179855"/>
    <lineage>
        <taxon>Eukaryota</taxon>
        <taxon>Fungi</taxon>
        <taxon>Dikarya</taxon>
        <taxon>Basidiomycota</taxon>
        <taxon>Agaricomycotina</taxon>
        <taxon>Agaricomycetes</taxon>
        <taxon>Agaricomycetidae</taxon>
        <taxon>Agaricales</taxon>
        <taxon>Agaricineae</taxon>
        <taxon>Crepidotaceae</taxon>
        <taxon>Crepidotus</taxon>
    </lineage>
</organism>
<dbReference type="InterPro" id="IPR022617">
    <property type="entry name" value="Rad60/SUMO-like_dom"/>
</dbReference>
<keyword evidence="3" id="KW-1185">Reference proteome</keyword>
<dbReference type="Gene3D" id="3.10.20.90">
    <property type="entry name" value="Phosphatidylinositol 3-kinase Catalytic Subunit, Chain A, domain 1"/>
    <property type="match status" value="1"/>
</dbReference>
<evidence type="ECO:0000259" key="1">
    <source>
        <dbReference type="PROSITE" id="PS50053"/>
    </source>
</evidence>
<dbReference type="OrthoDB" id="442921at2759"/>
<proteinExistence type="predicted"/>
<evidence type="ECO:0000313" key="2">
    <source>
        <dbReference type="EMBL" id="KAF9524224.1"/>
    </source>
</evidence>
<name>A0A9P6JKZ6_9AGAR</name>
<dbReference type="Pfam" id="PF11976">
    <property type="entry name" value="Rad60-SLD"/>
    <property type="match status" value="1"/>
</dbReference>
<dbReference type="PANTHER" id="PTHR10562">
    <property type="entry name" value="SMALL UBIQUITIN-RELATED MODIFIER"/>
    <property type="match status" value="1"/>
</dbReference>
<comment type="caution">
    <text evidence="2">The sequence shown here is derived from an EMBL/GenBank/DDBJ whole genome shotgun (WGS) entry which is preliminary data.</text>
</comment>
<dbReference type="PROSITE" id="PS50053">
    <property type="entry name" value="UBIQUITIN_2"/>
    <property type="match status" value="1"/>
</dbReference>
<dbReference type="CDD" id="cd01763">
    <property type="entry name" value="Ubl_SUMO_like"/>
    <property type="match status" value="1"/>
</dbReference>
<dbReference type="InterPro" id="IPR029071">
    <property type="entry name" value="Ubiquitin-like_domsf"/>
</dbReference>
<reference evidence="2" key="1">
    <citation type="submission" date="2020-11" db="EMBL/GenBank/DDBJ databases">
        <authorList>
            <consortium name="DOE Joint Genome Institute"/>
            <person name="Ahrendt S."/>
            <person name="Riley R."/>
            <person name="Andreopoulos W."/>
            <person name="Labutti K."/>
            <person name="Pangilinan J."/>
            <person name="Ruiz-Duenas F.J."/>
            <person name="Barrasa J.M."/>
            <person name="Sanchez-Garcia M."/>
            <person name="Camarero S."/>
            <person name="Miyauchi S."/>
            <person name="Serrano A."/>
            <person name="Linde D."/>
            <person name="Babiker R."/>
            <person name="Drula E."/>
            <person name="Ayuso-Fernandez I."/>
            <person name="Pacheco R."/>
            <person name="Padilla G."/>
            <person name="Ferreira P."/>
            <person name="Barriuso J."/>
            <person name="Kellner H."/>
            <person name="Castanera R."/>
            <person name="Alfaro M."/>
            <person name="Ramirez L."/>
            <person name="Pisabarro A.G."/>
            <person name="Kuo A."/>
            <person name="Tritt A."/>
            <person name="Lipzen A."/>
            <person name="He G."/>
            <person name="Yan M."/>
            <person name="Ng V."/>
            <person name="Cullen D."/>
            <person name="Martin F."/>
            <person name="Rosso M.-N."/>
            <person name="Henrissat B."/>
            <person name="Hibbett D."/>
            <person name="Martinez A.T."/>
            <person name="Grigoriev I.V."/>
        </authorList>
    </citation>
    <scope>NUCLEOTIDE SEQUENCE</scope>
    <source>
        <strain evidence="2">CBS 506.95</strain>
    </source>
</reference>
<evidence type="ECO:0000313" key="3">
    <source>
        <dbReference type="Proteomes" id="UP000807306"/>
    </source>
</evidence>
<feature type="domain" description="Ubiquitin-like" evidence="1">
    <location>
        <begin position="12"/>
        <end position="86"/>
    </location>
</feature>
<accession>A0A9P6JKZ6</accession>
<dbReference type="Proteomes" id="UP000807306">
    <property type="component" value="Unassembled WGS sequence"/>
</dbReference>
<dbReference type="InterPro" id="IPR000626">
    <property type="entry name" value="Ubiquitin-like_dom"/>
</dbReference>
<gene>
    <name evidence="2" type="ORF">CPB83DRAFT_861649</name>
</gene>